<comment type="catalytic activity">
    <reaction evidence="18">
        <text>ATP + H2O = ADP + phosphate + H(+)</text>
        <dbReference type="Rhea" id="RHEA:13065"/>
        <dbReference type="ChEBI" id="CHEBI:15377"/>
        <dbReference type="ChEBI" id="CHEBI:15378"/>
        <dbReference type="ChEBI" id="CHEBI:30616"/>
        <dbReference type="ChEBI" id="CHEBI:43474"/>
        <dbReference type="ChEBI" id="CHEBI:456216"/>
    </reaction>
</comment>
<keyword evidence="9" id="KW-0227">DNA damage</keyword>
<dbReference type="Pfam" id="PF13476">
    <property type="entry name" value="AAA_23"/>
    <property type="match status" value="1"/>
</dbReference>
<feature type="coiled-coil region" evidence="19">
    <location>
        <begin position="479"/>
        <end position="536"/>
    </location>
</feature>
<dbReference type="GO" id="GO:0051880">
    <property type="term" value="F:G-quadruplex DNA binding"/>
    <property type="evidence" value="ECO:0007669"/>
    <property type="project" value="TreeGrafter"/>
</dbReference>
<comment type="subcellular location">
    <subcellularLocation>
        <location evidence="3">Chromosome</location>
    </subcellularLocation>
    <subcellularLocation>
        <location evidence="2">Nucleus</location>
    </subcellularLocation>
</comment>
<organism evidence="22 23">
    <name type="scientific">Mixia osmundae (strain CBS 9802 / IAM 14324 / JCM 22182 / KY 12970)</name>
    <dbReference type="NCBI Taxonomy" id="764103"/>
    <lineage>
        <taxon>Eukaryota</taxon>
        <taxon>Fungi</taxon>
        <taxon>Dikarya</taxon>
        <taxon>Basidiomycota</taxon>
        <taxon>Pucciniomycotina</taxon>
        <taxon>Mixiomycetes</taxon>
        <taxon>Mixiales</taxon>
        <taxon>Mixiaceae</taxon>
        <taxon>Mixia</taxon>
    </lineage>
</organism>
<keyword evidence="13" id="KW-0460">Magnesium</keyword>
<dbReference type="PANTHER" id="PTHR18867:SF12">
    <property type="entry name" value="DNA REPAIR PROTEIN RAD50"/>
    <property type="match status" value="1"/>
</dbReference>
<evidence type="ECO:0000256" key="12">
    <source>
        <dbReference type="ARBA" id="ARBA00022840"/>
    </source>
</evidence>
<feature type="coiled-coil region" evidence="19">
    <location>
        <begin position="226"/>
        <end position="312"/>
    </location>
</feature>
<keyword evidence="7" id="KW-0479">Metal-binding</keyword>
<evidence type="ECO:0000256" key="3">
    <source>
        <dbReference type="ARBA" id="ARBA00004286"/>
    </source>
</evidence>
<keyword evidence="6" id="KW-0158">Chromosome</keyword>
<keyword evidence="10" id="KW-0378">Hydrolase</keyword>
<evidence type="ECO:0000256" key="19">
    <source>
        <dbReference type="SAM" id="Coils"/>
    </source>
</evidence>
<dbReference type="PANTHER" id="PTHR18867">
    <property type="entry name" value="RAD50"/>
    <property type="match status" value="1"/>
</dbReference>
<dbReference type="HOGENOM" id="CLU_006184_0_0_1"/>
<feature type="compositionally biased region" description="Polar residues" evidence="20">
    <location>
        <begin position="1064"/>
        <end position="1080"/>
    </location>
</feature>
<dbReference type="GO" id="GO:0016887">
    <property type="term" value="F:ATP hydrolysis activity"/>
    <property type="evidence" value="ECO:0007669"/>
    <property type="project" value="InterPro"/>
</dbReference>
<dbReference type="Gene3D" id="1.10.287.1490">
    <property type="match status" value="1"/>
</dbReference>
<dbReference type="GO" id="GO:0006303">
    <property type="term" value="P:double-strand break repair via nonhomologous end joining"/>
    <property type="evidence" value="ECO:0007669"/>
    <property type="project" value="UniProtKB-ARBA"/>
</dbReference>
<keyword evidence="17" id="KW-0469">Meiosis</keyword>
<sequence>MASIDRLGIRGIRSFESKELVTIQFLSPLTVIVGQNGCGKTTIIECLKYITTGDLPPNTKGGAFVHDPNMSSENSVVGEVKLRFRNIQGRRMTTVRRLQVTKKKGGGLTMKSLEATISFDEEGKDGRSKQGRQTLSTKAAELDEEVPIHLGVSKAILENVIFCHQEDSNWPLSEPSILKKKFDDIFEATKYTKALKSIQDTRKESVVELKIEKERESALKIDRERSDKIERGLEKLDGEIERKEAQLERLTADIRKLDSDTKDFYERAVKHNDIISKAQTLQHRMTTTRETMANLETNMTLLEETDDELTAKMQGFQQTLETNGERRREKARAKAKEEDVYARLGSSLNARATELGSLSARLQEQDTARQERATLVQELGIRHDISGFSSSQISDDMVVDFRRRLQNAYRALESEIAALKITHKRKQGSIADARRKLESDQSNEQALRRVTGEKTARTQQSIKITEESIRAIDINETAIAFTEADLKSAKDRLMLAEKEMKDANYDATIAQLQFDDRELEDKRETAQKEFASLQSQAGVRAELAIKRQDAGRRQTALDKLIADNNVKATALLGGGIVSATFDEQVSTALADKSEQLAVVQRTAAVSERQQKDCSETISRLRRQVDRLLEDQRSKQKEIKDGLADTDGYASIAEAIERDRAELQSSQDELGRQQVSSGFYDNLLEYGKKGRCFCCRRPMSPEAILVHDKNLRDKIRDIPDQIKQLEGERDSWQTFLADWERLLPIENDLKRLEEIDLPKAQTELKGAEDKLTAADYDLESARGRMSDLKLGVSDLQVLKRAAIDMARLGRELQGLNADVADLETSLAHTGSIKTVADVQTELDALSGQMKEKKREMQLLANKKDQQNRLITGMRETVSTCQMKLNQQKNDLARRAELQNTLAAAQKDVGASKIAMEEGRQRLQAMQGPLDAARDELEQALADHSSEVAVHTTKLGGLDKSLSSLDALAQRVQRYETDGTEAKLRACEAAIKDIEAQRKGGQKTIKALTDEIAALDKQSSEAQSYQRNLEDNQRYRNYKKELAKSNDELSDLDVESANRAKKQFEASYTASRAEQESKSGQQAKLAGELEMSRQQQKERRGELDEEYKDIRKRHLDQVINVKTLDMAIHDMEKYGKALDSAIMAYHSAKMQEINNIIRELWTKTYTGSDIDKIAIVSDGDGATKARTYNYRVVMDKDGVQMDMRGRCSAGQKVLASIIIRLALAESFSASCGIMALDEPTTNLDRANIASLAIALSDIVKERKNAKFQLIIITHDEELLNHLGGSSHIDRYYYVKRENNRSVIEKRNLHSGL</sequence>
<dbReference type="eggNOG" id="KOG0962">
    <property type="taxonomic scope" value="Eukaryota"/>
</dbReference>
<comment type="caution">
    <text evidence="22">The sequence shown here is derived from an EMBL/GenBank/DDBJ whole genome shotgun (WGS) entry which is preliminary data.</text>
</comment>
<evidence type="ECO:0000256" key="10">
    <source>
        <dbReference type="ARBA" id="ARBA00022801"/>
    </source>
</evidence>
<dbReference type="GO" id="GO:0005524">
    <property type="term" value="F:ATP binding"/>
    <property type="evidence" value="ECO:0007669"/>
    <property type="project" value="UniProtKB-KW"/>
</dbReference>
<evidence type="ECO:0000256" key="6">
    <source>
        <dbReference type="ARBA" id="ARBA00022454"/>
    </source>
</evidence>
<feature type="coiled-coil region" evidence="19">
    <location>
        <begin position="610"/>
        <end position="672"/>
    </location>
</feature>
<evidence type="ECO:0000256" key="5">
    <source>
        <dbReference type="ARBA" id="ARBA00017893"/>
    </source>
</evidence>
<feature type="domain" description="Rad50/SbcC-type AAA" evidence="21">
    <location>
        <begin position="6"/>
        <end position="241"/>
    </location>
</feature>
<gene>
    <name evidence="22" type="primary">Mo02646</name>
    <name evidence="22" type="ORF">E5Q_02646</name>
</gene>
<keyword evidence="15" id="KW-0234">DNA repair</keyword>
<dbReference type="InParanoid" id="G7DZH8"/>
<keyword evidence="23" id="KW-1185">Reference proteome</keyword>
<evidence type="ECO:0000259" key="21">
    <source>
        <dbReference type="Pfam" id="PF13476"/>
    </source>
</evidence>
<keyword evidence="8" id="KW-0547">Nucleotide-binding</keyword>
<dbReference type="GO" id="GO:0007004">
    <property type="term" value="P:telomere maintenance via telomerase"/>
    <property type="evidence" value="ECO:0007669"/>
    <property type="project" value="TreeGrafter"/>
</dbReference>
<keyword evidence="11" id="KW-0862">Zinc</keyword>
<proteinExistence type="inferred from homology"/>
<dbReference type="SUPFAM" id="SSF52540">
    <property type="entry name" value="P-loop containing nucleoside triphosphate hydrolases"/>
    <property type="match status" value="1"/>
</dbReference>
<dbReference type="FunFam" id="3.40.50.300:FF:000593">
    <property type="entry name" value="DNA repair protein RAD50"/>
    <property type="match status" value="1"/>
</dbReference>
<accession>G7DZH8</accession>
<evidence type="ECO:0000256" key="14">
    <source>
        <dbReference type="ARBA" id="ARBA00023054"/>
    </source>
</evidence>
<feature type="region of interest" description="Disordered" evidence="20">
    <location>
        <begin position="429"/>
        <end position="459"/>
    </location>
</feature>
<feature type="coiled-coil region" evidence="19">
    <location>
        <begin position="797"/>
        <end position="868"/>
    </location>
</feature>
<feature type="region of interest" description="Disordered" evidence="20">
    <location>
        <begin position="1063"/>
        <end position="1103"/>
    </location>
</feature>
<evidence type="ECO:0000256" key="2">
    <source>
        <dbReference type="ARBA" id="ARBA00004123"/>
    </source>
</evidence>
<evidence type="ECO:0000256" key="7">
    <source>
        <dbReference type="ARBA" id="ARBA00022723"/>
    </source>
</evidence>
<dbReference type="NCBIfam" id="TIGR00606">
    <property type="entry name" value="rad50"/>
    <property type="match status" value="1"/>
</dbReference>
<evidence type="ECO:0000313" key="22">
    <source>
        <dbReference type="EMBL" id="GAA95988.1"/>
    </source>
</evidence>
<evidence type="ECO:0000256" key="9">
    <source>
        <dbReference type="ARBA" id="ARBA00022763"/>
    </source>
</evidence>
<reference evidence="22 23" key="2">
    <citation type="journal article" date="2012" name="Open Biol.">
        <title>Characteristics of nucleosomes and linker DNA regions on the genome of the basidiomycete Mixia osmundae revealed by mono- and dinucleosome mapping.</title>
        <authorList>
            <person name="Nishida H."/>
            <person name="Kondo S."/>
            <person name="Matsumoto T."/>
            <person name="Suzuki Y."/>
            <person name="Yoshikawa H."/>
            <person name="Taylor T.D."/>
            <person name="Sugiyama J."/>
        </authorList>
    </citation>
    <scope>NUCLEOTIDE SEQUENCE [LARGE SCALE GENOMIC DNA]</scope>
    <source>
        <strain evidence="23">CBS 9802 / IAM 14324 / JCM 22182 / KY 12970</strain>
    </source>
</reference>
<dbReference type="GO" id="GO:0000722">
    <property type="term" value="P:telomere maintenance via recombination"/>
    <property type="evidence" value="ECO:0007669"/>
    <property type="project" value="TreeGrafter"/>
</dbReference>
<evidence type="ECO:0000256" key="11">
    <source>
        <dbReference type="ARBA" id="ARBA00022833"/>
    </source>
</evidence>
<evidence type="ECO:0000256" key="16">
    <source>
        <dbReference type="ARBA" id="ARBA00023242"/>
    </source>
</evidence>
<keyword evidence="16" id="KW-0539">Nucleus</keyword>
<evidence type="ECO:0000256" key="15">
    <source>
        <dbReference type="ARBA" id="ARBA00023204"/>
    </source>
</evidence>
<feature type="coiled-coil region" evidence="19">
    <location>
        <begin position="989"/>
        <end position="1053"/>
    </location>
</feature>
<dbReference type="InterPro" id="IPR027417">
    <property type="entry name" value="P-loop_NTPase"/>
</dbReference>
<dbReference type="FunFam" id="3.40.50.300:FF:001195">
    <property type="entry name" value="DNA repair protein rad50"/>
    <property type="match status" value="1"/>
</dbReference>
<dbReference type="GO" id="GO:0030870">
    <property type="term" value="C:Mre11 complex"/>
    <property type="evidence" value="ECO:0007669"/>
    <property type="project" value="InterPro"/>
</dbReference>
<dbReference type="GO" id="GO:0046872">
    <property type="term" value="F:metal ion binding"/>
    <property type="evidence" value="ECO:0007669"/>
    <property type="project" value="UniProtKB-KW"/>
</dbReference>
<evidence type="ECO:0000256" key="4">
    <source>
        <dbReference type="ARBA" id="ARBA00009439"/>
    </source>
</evidence>
<evidence type="ECO:0000313" key="23">
    <source>
        <dbReference type="Proteomes" id="UP000009131"/>
    </source>
</evidence>
<protein>
    <recommendedName>
        <fullName evidence="5">DNA repair protein RAD50</fullName>
    </recommendedName>
</protein>
<name>G7DZH8_MIXOS</name>
<comment type="similarity">
    <text evidence="4">Belongs to the SMC family. RAD50 subfamily.</text>
</comment>
<dbReference type="STRING" id="764103.G7DZH8"/>
<evidence type="ECO:0000256" key="18">
    <source>
        <dbReference type="ARBA" id="ARBA00049360"/>
    </source>
</evidence>
<feature type="compositionally biased region" description="Basic and acidic residues" evidence="20">
    <location>
        <begin position="446"/>
        <end position="456"/>
    </location>
</feature>
<comment type="cofactor">
    <cofactor evidence="1">
        <name>Zn(2+)</name>
        <dbReference type="ChEBI" id="CHEBI:29105"/>
    </cofactor>
</comment>
<reference evidence="22 23" key="1">
    <citation type="journal article" date="2011" name="J. Gen. Appl. Microbiol.">
        <title>Draft genome sequencing of the enigmatic basidiomycete Mixia osmundae.</title>
        <authorList>
            <person name="Nishida H."/>
            <person name="Nagatsuka Y."/>
            <person name="Sugiyama J."/>
        </authorList>
    </citation>
    <scope>NUCLEOTIDE SEQUENCE [LARGE SCALE GENOMIC DNA]</scope>
    <source>
        <strain evidence="23">CBS 9802 / IAM 14324 / JCM 22182 / KY 12970</strain>
    </source>
</reference>
<dbReference type="Pfam" id="PF13558">
    <property type="entry name" value="SbcC_Walker_B"/>
    <property type="match status" value="1"/>
</dbReference>
<keyword evidence="12" id="KW-0067">ATP-binding</keyword>
<dbReference type="GO" id="GO:0007127">
    <property type="term" value="P:meiosis I"/>
    <property type="evidence" value="ECO:0007669"/>
    <property type="project" value="UniProtKB-ARBA"/>
</dbReference>
<evidence type="ECO:0000256" key="8">
    <source>
        <dbReference type="ARBA" id="ARBA00022741"/>
    </source>
</evidence>
<dbReference type="GO" id="GO:0070192">
    <property type="term" value="P:chromosome organization involved in meiotic cell cycle"/>
    <property type="evidence" value="ECO:0007669"/>
    <property type="project" value="TreeGrafter"/>
</dbReference>
<dbReference type="OrthoDB" id="18797at2759"/>
<dbReference type="Proteomes" id="UP000009131">
    <property type="component" value="Unassembled WGS sequence"/>
</dbReference>
<evidence type="ECO:0000256" key="13">
    <source>
        <dbReference type="ARBA" id="ARBA00022842"/>
    </source>
</evidence>
<dbReference type="GO" id="GO:0043047">
    <property type="term" value="F:single-stranded telomeric DNA binding"/>
    <property type="evidence" value="ECO:0007669"/>
    <property type="project" value="TreeGrafter"/>
</dbReference>
<dbReference type="GO" id="GO:0000794">
    <property type="term" value="C:condensed nuclear chromosome"/>
    <property type="evidence" value="ECO:0007669"/>
    <property type="project" value="TreeGrafter"/>
</dbReference>
<dbReference type="InterPro" id="IPR004584">
    <property type="entry name" value="Rad50_eukaryotes"/>
</dbReference>
<evidence type="ECO:0000256" key="1">
    <source>
        <dbReference type="ARBA" id="ARBA00001947"/>
    </source>
</evidence>
<dbReference type="Gene3D" id="3.40.50.300">
    <property type="entry name" value="P-loop containing nucleotide triphosphate hydrolases"/>
    <property type="match status" value="2"/>
</dbReference>
<dbReference type="InterPro" id="IPR038729">
    <property type="entry name" value="Rad50/SbcC_AAA"/>
</dbReference>
<evidence type="ECO:0000256" key="20">
    <source>
        <dbReference type="SAM" id="MobiDB-lite"/>
    </source>
</evidence>
<evidence type="ECO:0000256" key="17">
    <source>
        <dbReference type="ARBA" id="ARBA00023254"/>
    </source>
</evidence>
<dbReference type="GO" id="GO:0003691">
    <property type="term" value="F:double-stranded telomeric DNA binding"/>
    <property type="evidence" value="ECO:0007669"/>
    <property type="project" value="TreeGrafter"/>
</dbReference>
<dbReference type="EMBL" id="BABT02000069">
    <property type="protein sequence ID" value="GAA95988.1"/>
    <property type="molecule type" value="Genomic_DNA"/>
</dbReference>
<keyword evidence="14 19" id="KW-0175">Coiled coil</keyword>
<dbReference type="FunCoup" id="G7DZH8">
    <property type="interactions" value="554"/>
</dbReference>